<dbReference type="EMBL" id="APLQ01000011">
    <property type="protein sequence ID" value="ENO14793.2"/>
    <property type="molecule type" value="Genomic_DNA"/>
</dbReference>
<dbReference type="Pfam" id="PF02563">
    <property type="entry name" value="Poly_export"/>
    <property type="match status" value="1"/>
</dbReference>
<feature type="domain" description="Polysaccharide export protein N-terminal" evidence="3">
    <location>
        <begin position="26"/>
        <end position="102"/>
    </location>
</feature>
<dbReference type="Pfam" id="PF10531">
    <property type="entry name" value="SLBB"/>
    <property type="match status" value="2"/>
</dbReference>
<name>N6X146_9GAMM</name>
<accession>N6X146</accession>
<dbReference type="InterPro" id="IPR049712">
    <property type="entry name" value="Poly_export"/>
</dbReference>
<dbReference type="Proteomes" id="UP000013165">
    <property type="component" value="Unassembled WGS sequence"/>
</dbReference>
<keyword evidence="1 2" id="KW-0732">Signal</keyword>
<feature type="domain" description="Soluble ligand binding" evidence="4">
    <location>
        <begin position="110"/>
        <end position="158"/>
    </location>
</feature>
<evidence type="ECO:0000256" key="1">
    <source>
        <dbReference type="ARBA" id="ARBA00022729"/>
    </source>
</evidence>
<reference evidence="5 6" key="1">
    <citation type="journal article" date="2013" name="Genome Announc.">
        <title>Genome Sequence of the Polycyclic Aromatic Hydrocarbon-Degrading Bacterium Strain Marinobacter nanhaiticus D15-8WT.</title>
        <authorList>
            <person name="Cui Z."/>
            <person name="Gao W."/>
            <person name="Li Q."/>
            <person name="Xu G."/>
            <person name="Zheng L."/>
        </authorList>
    </citation>
    <scope>NUCLEOTIDE SEQUENCE [LARGE SCALE GENOMIC DNA]</scope>
    <source>
        <strain evidence="5 6">D15-8W</strain>
    </source>
</reference>
<dbReference type="RefSeq" id="WP_040882820.1">
    <property type="nucleotide sequence ID" value="NZ_AP028878.1"/>
</dbReference>
<dbReference type="GO" id="GO:0015159">
    <property type="term" value="F:polysaccharide transmembrane transporter activity"/>
    <property type="evidence" value="ECO:0007669"/>
    <property type="project" value="InterPro"/>
</dbReference>
<dbReference type="OrthoDB" id="9808948at2"/>
<protein>
    <submittedName>
        <fullName evidence="5">Polysaccharide export protein EpsE</fullName>
    </submittedName>
</protein>
<dbReference type="InterPro" id="IPR003715">
    <property type="entry name" value="Poly_export_N"/>
</dbReference>
<evidence type="ECO:0000313" key="5">
    <source>
        <dbReference type="EMBL" id="ENO14793.2"/>
    </source>
</evidence>
<dbReference type="InterPro" id="IPR019554">
    <property type="entry name" value="Soluble_ligand-bd"/>
</dbReference>
<dbReference type="PANTHER" id="PTHR33619:SF3">
    <property type="entry name" value="POLYSACCHARIDE EXPORT PROTEIN GFCE-RELATED"/>
    <property type="match status" value="1"/>
</dbReference>
<feature type="domain" description="Soluble ligand binding" evidence="4">
    <location>
        <begin position="196"/>
        <end position="245"/>
    </location>
</feature>
<evidence type="ECO:0000313" key="6">
    <source>
        <dbReference type="Proteomes" id="UP000013165"/>
    </source>
</evidence>
<organism evidence="5 6">
    <name type="scientific">Marinobacter nanhaiticus D15-8W</name>
    <dbReference type="NCBI Taxonomy" id="626887"/>
    <lineage>
        <taxon>Bacteria</taxon>
        <taxon>Pseudomonadati</taxon>
        <taxon>Pseudomonadota</taxon>
        <taxon>Gammaproteobacteria</taxon>
        <taxon>Pseudomonadales</taxon>
        <taxon>Marinobacteraceae</taxon>
        <taxon>Marinobacter</taxon>
    </lineage>
</organism>
<evidence type="ECO:0000259" key="4">
    <source>
        <dbReference type="Pfam" id="PF10531"/>
    </source>
</evidence>
<dbReference type="PANTHER" id="PTHR33619">
    <property type="entry name" value="POLYSACCHARIDE EXPORT PROTEIN GFCE-RELATED"/>
    <property type="match status" value="1"/>
</dbReference>
<dbReference type="eggNOG" id="COG1596">
    <property type="taxonomic scope" value="Bacteria"/>
</dbReference>
<feature type="signal peptide" evidence="2">
    <location>
        <begin position="1"/>
        <end position="25"/>
    </location>
</feature>
<dbReference type="STRING" id="626887.J057_05561"/>
<dbReference type="Gene3D" id="3.10.560.10">
    <property type="entry name" value="Outer membrane lipoprotein wza domain like"/>
    <property type="match status" value="2"/>
</dbReference>
<dbReference type="HOGENOM" id="CLU_038343_0_3_6"/>
<keyword evidence="6" id="KW-1185">Reference proteome</keyword>
<comment type="caution">
    <text evidence="5">The sequence shown here is derived from an EMBL/GenBank/DDBJ whole genome shotgun (WGS) entry which is preliminary data.</text>
</comment>
<dbReference type="AlphaFoldDB" id="N6X146"/>
<dbReference type="PATRIC" id="fig|626887.3.peg.1102"/>
<sequence>MEVYLRSLTVLLCSMMLMVSGPLQAQEDDAYTLGPGDRVSVNVYGQEDLTTEAEIGVDGTVAMPLLGSVEIAGMTARMAARVIAKRLEVGGYLQNAHVNLLVTEYNSQSVAVLGQVNQPGRITLRGPTTLTEALAMAGGINQGGSERIVLVRVDKDGDQSRREYYLRELLDSQAEDRETVRLSNGDTLYVPLMDQFYVNGQVRNPGTYAIDRPLNVMQALTISGGMNQRASKDSVVLYRQQKGGGVEEHDAELYEPIQDGDVLFVKESLF</sequence>
<evidence type="ECO:0000259" key="3">
    <source>
        <dbReference type="Pfam" id="PF02563"/>
    </source>
</evidence>
<gene>
    <name evidence="5" type="ORF">J057_05561</name>
</gene>
<proteinExistence type="predicted"/>
<dbReference type="Gene3D" id="3.30.1950.10">
    <property type="entry name" value="wza like domain"/>
    <property type="match status" value="1"/>
</dbReference>
<feature type="chain" id="PRO_5016921522" evidence="2">
    <location>
        <begin position="26"/>
        <end position="270"/>
    </location>
</feature>
<evidence type="ECO:0000256" key="2">
    <source>
        <dbReference type="SAM" id="SignalP"/>
    </source>
</evidence>